<evidence type="ECO:0000259" key="3">
    <source>
        <dbReference type="PROSITE" id="PS50125"/>
    </source>
</evidence>
<dbReference type="GO" id="GO:0035556">
    <property type="term" value="P:intracellular signal transduction"/>
    <property type="evidence" value="ECO:0007669"/>
    <property type="project" value="InterPro"/>
</dbReference>
<dbReference type="CDD" id="cd07302">
    <property type="entry name" value="CHD"/>
    <property type="match status" value="1"/>
</dbReference>
<evidence type="ECO:0000313" key="4">
    <source>
        <dbReference type="EMBL" id="CAI2384552.1"/>
    </source>
</evidence>
<dbReference type="PROSITE" id="PS50125">
    <property type="entry name" value="GUANYLATE_CYCLASE_2"/>
    <property type="match status" value="1"/>
</dbReference>
<dbReference type="GO" id="GO:0009190">
    <property type="term" value="P:cyclic nucleotide biosynthetic process"/>
    <property type="evidence" value="ECO:0007669"/>
    <property type="project" value="InterPro"/>
</dbReference>
<feature type="transmembrane region" description="Helical" evidence="2">
    <location>
        <begin position="148"/>
        <end position="164"/>
    </location>
</feature>
<dbReference type="EMBL" id="CAMPGE010026892">
    <property type="protein sequence ID" value="CAI2384552.1"/>
    <property type="molecule type" value="Genomic_DNA"/>
</dbReference>
<keyword evidence="5" id="KW-1185">Reference proteome</keyword>
<feature type="transmembrane region" description="Helical" evidence="2">
    <location>
        <begin position="176"/>
        <end position="195"/>
    </location>
</feature>
<dbReference type="PANTHER" id="PTHR43336">
    <property type="entry name" value="OXYGEN SENSOR HISTIDINE KINASE RESPONSE REGULATOR DEVS/DOSS"/>
    <property type="match status" value="1"/>
</dbReference>
<feature type="transmembrane region" description="Helical" evidence="2">
    <location>
        <begin position="294"/>
        <end position="313"/>
    </location>
</feature>
<accession>A0AAD1Y4J3</accession>
<sequence length="881" mass="100930">MRKGKHSSYSEYEEYYESEEEEEEYEEEESIPSKKPNKKKRHPPSNKDEEEGDSGDDNDSEKQKLTQNMKAIERMSEISSRKKIQITKNLTTNSGGTVYGGRNKMTKKEKIIKMFKSKWFSLFMLIITGWSMLSDDIRNLGPKALDPLFYTLIILCILIFCFDIKFTDGYIPSTYFFIDLLVTLSLFFFDIGWLWHAMLGLGSIEFSNAETAYNTAMKGESLRDGTRIARISRIIRLIRLIRLFKMYRHAHAFISYVQDPKYNTAEDTLKKKLKGDQEESQIGQKISDLTTRRVLVLVILMLLCVPLFTINTYKEENAYFEYGLDLVESKTENMMSPVYIDLFESYIAEHKDIPMPAINVYIHGNSSIPKANRIYDKEGTDLDSFRPYELELVKTDKGGAVAVFDFTYTVRLTAGLSLARSIFVCCVLTLGAFFFSRDATFLIVKPIEGMISKVNRIAKNPLEAAVEEENEALAYERAMMMQKKMNKKVRKIKTDDEYETVKIEQTIIKIGALLAIGFGEAGAKIIADSIGNEGDNANSKVVAIFGFCDIRNFTDATEVLQEDVMLFVNEVADIVHGVVDRYSGAANKNIGDAFLLVWKFNPEDVEINEDGELVTKRNGRNAQYADMSVMSFLKIIAEIRKSHKLERYSHNQQILEKLPNFQVKLGFGLHVGWAIEGAIGSDFKIDASYLSPNVNTASRLEAATKQFGVPLLISGEMRKICTPRTQANMRIIDIVTVKGSNEPTEMVTCDVEQSLIKVEVPKRQRNKRQDKKMKKVRGRIERNRYKQAAMSNQIQVSEKFELDEDIKIMRSPYSKEFFETFKMGFEHYIGGDWQKSAEYLNSIEGRLIAEDFPTMQILSYMKSLDFKAPRDWNGYRVLTEK</sequence>
<dbReference type="InterPro" id="IPR001054">
    <property type="entry name" value="A/G_cyclase"/>
</dbReference>
<feature type="domain" description="Guanylate cyclase" evidence="3">
    <location>
        <begin position="544"/>
        <end position="701"/>
    </location>
</feature>
<dbReference type="Gene3D" id="3.30.70.1230">
    <property type="entry name" value="Nucleotide cyclase"/>
    <property type="match status" value="1"/>
</dbReference>
<feature type="transmembrane region" description="Helical" evidence="2">
    <location>
        <begin position="115"/>
        <end position="133"/>
    </location>
</feature>
<feature type="transmembrane region" description="Helical" evidence="2">
    <location>
        <begin position="418"/>
        <end position="436"/>
    </location>
</feature>
<feature type="compositionally biased region" description="Acidic residues" evidence="1">
    <location>
        <begin position="48"/>
        <end position="59"/>
    </location>
</feature>
<dbReference type="Proteomes" id="UP001295684">
    <property type="component" value="Unassembled WGS sequence"/>
</dbReference>
<dbReference type="SUPFAM" id="SSF55073">
    <property type="entry name" value="Nucleotide cyclase"/>
    <property type="match status" value="1"/>
</dbReference>
<organism evidence="4 5">
    <name type="scientific">Euplotes crassus</name>
    <dbReference type="NCBI Taxonomy" id="5936"/>
    <lineage>
        <taxon>Eukaryota</taxon>
        <taxon>Sar</taxon>
        <taxon>Alveolata</taxon>
        <taxon>Ciliophora</taxon>
        <taxon>Intramacronucleata</taxon>
        <taxon>Spirotrichea</taxon>
        <taxon>Hypotrichia</taxon>
        <taxon>Euplotida</taxon>
        <taxon>Euplotidae</taxon>
        <taxon>Moneuplotes</taxon>
    </lineage>
</organism>
<feature type="compositionally biased region" description="Acidic residues" evidence="1">
    <location>
        <begin position="11"/>
        <end position="30"/>
    </location>
</feature>
<evidence type="ECO:0000256" key="2">
    <source>
        <dbReference type="SAM" id="Phobius"/>
    </source>
</evidence>
<feature type="compositionally biased region" description="Basic residues" evidence="1">
    <location>
        <begin position="35"/>
        <end position="44"/>
    </location>
</feature>
<reference evidence="4" key="1">
    <citation type="submission" date="2023-07" db="EMBL/GenBank/DDBJ databases">
        <authorList>
            <consortium name="AG Swart"/>
            <person name="Singh M."/>
            <person name="Singh A."/>
            <person name="Seah K."/>
            <person name="Emmerich C."/>
        </authorList>
    </citation>
    <scope>NUCLEOTIDE SEQUENCE</scope>
    <source>
        <strain evidence="4">DP1</strain>
    </source>
</reference>
<dbReference type="AlphaFoldDB" id="A0AAD1Y4J3"/>
<evidence type="ECO:0000313" key="5">
    <source>
        <dbReference type="Proteomes" id="UP001295684"/>
    </source>
</evidence>
<feature type="region of interest" description="Disordered" evidence="1">
    <location>
        <begin position="1"/>
        <end position="64"/>
    </location>
</feature>
<protein>
    <recommendedName>
        <fullName evidence="3">Guanylate cyclase domain-containing protein</fullName>
    </recommendedName>
</protein>
<name>A0AAD1Y4J3_EUPCR</name>
<dbReference type="InterPro" id="IPR029787">
    <property type="entry name" value="Nucleotide_cyclase"/>
</dbReference>
<comment type="caution">
    <text evidence="4">The sequence shown here is derived from an EMBL/GenBank/DDBJ whole genome shotgun (WGS) entry which is preliminary data.</text>
</comment>
<evidence type="ECO:0000256" key="1">
    <source>
        <dbReference type="SAM" id="MobiDB-lite"/>
    </source>
</evidence>
<keyword evidence="2" id="KW-1133">Transmembrane helix</keyword>
<gene>
    <name evidence="4" type="ORF">ECRASSUSDP1_LOCUS26085</name>
</gene>
<proteinExistence type="predicted"/>
<dbReference type="PANTHER" id="PTHR43336:SF3">
    <property type="entry name" value="GUANYLATE CYCLASE DOMAIN-CONTAINING PROTEIN"/>
    <property type="match status" value="1"/>
</dbReference>
<keyword evidence="2" id="KW-0812">Transmembrane</keyword>
<keyword evidence="2" id="KW-0472">Membrane</keyword>